<dbReference type="InterPro" id="IPR036388">
    <property type="entry name" value="WH-like_DNA-bd_sf"/>
</dbReference>
<evidence type="ECO:0000256" key="2">
    <source>
        <dbReference type="ARBA" id="ARBA00006479"/>
    </source>
</evidence>
<evidence type="ECO:0000256" key="3">
    <source>
        <dbReference type="ARBA" id="ARBA00022629"/>
    </source>
</evidence>
<dbReference type="PANTHER" id="PTHR18964:SF149">
    <property type="entry name" value="BIFUNCTIONAL UDP-N-ACETYLGLUCOSAMINE 2-EPIMERASE_N-ACETYLMANNOSAMINE KINASE"/>
    <property type="match status" value="1"/>
</dbReference>
<dbReference type="Pfam" id="PF00480">
    <property type="entry name" value="ROK"/>
    <property type="match status" value="1"/>
</dbReference>
<dbReference type="GO" id="GO:0042732">
    <property type="term" value="P:D-xylose metabolic process"/>
    <property type="evidence" value="ECO:0007669"/>
    <property type="project" value="UniProtKB-KW"/>
</dbReference>
<dbReference type="SUPFAM" id="SSF53067">
    <property type="entry name" value="Actin-like ATPase domain"/>
    <property type="match status" value="1"/>
</dbReference>
<evidence type="ECO:0000313" key="5">
    <source>
        <dbReference type="Proteomes" id="UP000886757"/>
    </source>
</evidence>
<dbReference type="SUPFAM" id="SSF46785">
    <property type="entry name" value="Winged helix' DNA-binding domain"/>
    <property type="match status" value="1"/>
</dbReference>
<protein>
    <submittedName>
        <fullName evidence="4">ROK family transcriptional regulator</fullName>
    </submittedName>
</protein>
<accession>A0A9D1AGI6</accession>
<reference evidence="4" key="2">
    <citation type="journal article" date="2021" name="PeerJ">
        <title>Extensive microbial diversity within the chicken gut microbiome revealed by metagenomics and culture.</title>
        <authorList>
            <person name="Gilroy R."/>
            <person name="Ravi A."/>
            <person name="Getino M."/>
            <person name="Pursley I."/>
            <person name="Horton D.L."/>
            <person name="Alikhan N.F."/>
            <person name="Baker D."/>
            <person name="Gharbi K."/>
            <person name="Hall N."/>
            <person name="Watson M."/>
            <person name="Adriaenssens E.M."/>
            <person name="Foster-Nyarko E."/>
            <person name="Jarju S."/>
            <person name="Secka A."/>
            <person name="Antonio M."/>
            <person name="Oren A."/>
            <person name="Chaudhuri R.R."/>
            <person name="La Ragione R."/>
            <person name="Hildebrand F."/>
            <person name="Pallen M.J."/>
        </authorList>
    </citation>
    <scope>NUCLEOTIDE SEQUENCE</scope>
    <source>
        <strain evidence="4">ChiSjej4B22-8148</strain>
    </source>
</reference>
<gene>
    <name evidence="4" type="ORF">IAB31_13700</name>
</gene>
<evidence type="ECO:0000256" key="1">
    <source>
        <dbReference type="ARBA" id="ARBA00002486"/>
    </source>
</evidence>
<proteinExistence type="inferred from homology"/>
<dbReference type="InterPro" id="IPR036390">
    <property type="entry name" value="WH_DNA-bd_sf"/>
</dbReference>
<keyword evidence="3" id="KW-0119">Carbohydrate metabolism</keyword>
<keyword evidence="3" id="KW-0859">Xylose metabolism</keyword>
<dbReference type="Gene3D" id="1.10.10.10">
    <property type="entry name" value="Winged helix-like DNA-binding domain superfamily/Winged helix DNA-binding domain"/>
    <property type="match status" value="1"/>
</dbReference>
<comment type="similarity">
    <text evidence="2">Belongs to the ROK (NagC/XylR) family.</text>
</comment>
<dbReference type="Proteomes" id="UP000886757">
    <property type="component" value="Unassembled WGS sequence"/>
</dbReference>
<name>A0A9D1AGI6_9FIRM</name>
<sequence length="373" mass="41560">MSTKLPSIKQVNRNRVFRLIAQNDRLAKQDISAQLSMSLPTVTQNLTELKAMGLIEESGFFVSNIGRRAKAISLVSTAHVALGLDLTKNHFALVMVDLKGNIIKSLRKRLPSDNTPEYYTTLSQETEDFILSTGIPRKNILGMGISIPGIVVQDGTSIEEANLVKIHKDFYTIFRKYTDLPYILLNDASASGSAEFHYSSPASNMVYLFLGNSVGGAILFNRTMYPGTNCRSGEFGHLTLVPNGRLCHCGRFGCADAYCSASVLAQYTDDNLALFFEHLNQGDKKLEAIFDTYLHYLSILINNIRVCFDCDIVIGGYVGAYIENYLDRLKELVKERLTFGRKDTAFLKPCTLKLESSAVGGALYYINQFYEKI</sequence>
<comment type="function">
    <text evidence="1">Transcriptional repressor of xylose-utilizing enzymes.</text>
</comment>
<reference evidence="4" key="1">
    <citation type="submission" date="2020-10" db="EMBL/GenBank/DDBJ databases">
        <authorList>
            <person name="Gilroy R."/>
        </authorList>
    </citation>
    <scope>NUCLEOTIDE SEQUENCE</scope>
    <source>
        <strain evidence="4">ChiSjej4B22-8148</strain>
    </source>
</reference>
<comment type="caution">
    <text evidence="4">The sequence shown here is derived from an EMBL/GenBank/DDBJ whole genome shotgun (WGS) entry which is preliminary data.</text>
</comment>
<dbReference type="InterPro" id="IPR000600">
    <property type="entry name" value="ROK"/>
</dbReference>
<dbReference type="PANTHER" id="PTHR18964">
    <property type="entry name" value="ROK (REPRESSOR, ORF, KINASE) FAMILY"/>
    <property type="match status" value="1"/>
</dbReference>
<evidence type="ECO:0000313" key="4">
    <source>
        <dbReference type="EMBL" id="HIR14964.1"/>
    </source>
</evidence>
<dbReference type="InterPro" id="IPR043129">
    <property type="entry name" value="ATPase_NBD"/>
</dbReference>
<organism evidence="4 5">
    <name type="scientific">Candidatus Choladousia intestinavium</name>
    <dbReference type="NCBI Taxonomy" id="2840727"/>
    <lineage>
        <taxon>Bacteria</taxon>
        <taxon>Bacillati</taxon>
        <taxon>Bacillota</taxon>
        <taxon>Clostridia</taxon>
        <taxon>Lachnospirales</taxon>
        <taxon>Lachnospiraceae</taxon>
        <taxon>Lachnospiraceae incertae sedis</taxon>
        <taxon>Candidatus Choladousia</taxon>
    </lineage>
</organism>
<dbReference type="Pfam" id="PF13412">
    <property type="entry name" value="HTH_24"/>
    <property type="match status" value="1"/>
</dbReference>
<dbReference type="EMBL" id="DVGK01000160">
    <property type="protein sequence ID" value="HIR14964.1"/>
    <property type="molecule type" value="Genomic_DNA"/>
</dbReference>
<dbReference type="AlphaFoldDB" id="A0A9D1AGI6"/>
<dbReference type="Gene3D" id="3.30.420.40">
    <property type="match status" value="2"/>
</dbReference>